<name>B7PB86_IXOSC</name>
<reference evidence="3" key="2">
    <citation type="submission" date="2020-05" db="UniProtKB">
        <authorList>
            <consortium name="EnsemblMetazoa"/>
        </authorList>
    </citation>
    <scope>IDENTIFICATION</scope>
    <source>
        <strain evidence="3">wikel</strain>
    </source>
</reference>
<feature type="domain" description="SGNH hydrolase-type esterase" evidence="1">
    <location>
        <begin position="14"/>
        <end position="199"/>
    </location>
</feature>
<dbReference type="VEuPathDB" id="VectorBase:ISCI002753"/>
<dbReference type="EMBL" id="ABJB010601160">
    <property type="status" value="NOT_ANNOTATED_CDS"/>
    <property type="molecule type" value="Genomic_DNA"/>
</dbReference>
<dbReference type="Pfam" id="PF13472">
    <property type="entry name" value="Lipase_GDSL_2"/>
    <property type="match status" value="1"/>
</dbReference>
<proteinExistence type="evidence at protein level"/>
<dbReference type="EMBL" id="ABJB010501887">
    <property type="status" value="NOT_ANNOTATED_CDS"/>
    <property type="molecule type" value="Genomic_DNA"/>
</dbReference>
<dbReference type="InParanoid" id="B7PB86"/>
<sequence>MAPNARVVWPRIFLFGDSLTQQCFSTEGGWGSAVAAAFERKCDVVARGFSGYNSRMCKHVLPRVLGPEDASTVAAFVLCLGANDSSSLVEGGNPVVPLDEYVQNMEEMLSHVRMCGIPYDKVILITPPPADQKAWAVHCKEVGRPLRYRSLDCTAKYAEACKELGSLRHHAVVDAFSAFLKEQKWENLLVDGLHFSRAGVGKLTELLIPHLEKAAGQLPSLFPNWRDVDPNRPELSLRAWAPGD</sequence>
<keyword evidence="5" id="KW-1267">Proteomics identification</keyword>
<dbReference type="STRING" id="6945.B7PB86"/>
<evidence type="ECO:0007829" key="5">
    <source>
        <dbReference type="PeptideAtlas" id="B7PB86"/>
    </source>
</evidence>
<dbReference type="HOGENOM" id="CLU_051989_0_2_1"/>
<dbReference type="EMBL" id="ABJB010395467">
    <property type="status" value="NOT_ANNOTATED_CDS"/>
    <property type="molecule type" value="Genomic_DNA"/>
</dbReference>
<dbReference type="SUPFAM" id="SSF52266">
    <property type="entry name" value="SGNH hydrolase"/>
    <property type="match status" value="1"/>
</dbReference>
<dbReference type="AlphaFoldDB" id="B7PB86"/>
<dbReference type="CDD" id="cd01838">
    <property type="entry name" value="Isoamyl_acetate_hydrolase_like"/>
    <property type="match status" value="1"/>
</dbReference>
<evidence type="ECO:0000313" key="3">
    <source>
        <dbReference type="EnsemblMetazoa" id="ISCW002753-PA"/>
    </source>
</evidence>
<dbReference type="InterPro" id="IPR045136">
    <property type="entry name" value="Iah1-like"/>
</dbReference>
<protein>
    <submittedName>
        <fullName evidence="2 3">Isoamyl acetate-hydrolyzing esterase, putative</fullName>
    </submittedName>
</protein>
<evidence type="ECO:0000313" key="2">
    <source>
        <dbReference type="EMBL" id="EEC03858.1"/>
    </source>
</evidence>
<evidence type="ECO:0000259" key="1">
    <source>
        <dbReference type="Pfam" id="PF13472"/>
    </source>
</evidence>
<accession>B7PB86</accession>
<dbReference type="InterPro" id="IPR036514">
    <property type="entry name" value="SGNH_hydro_sf"/>
</dbReference>
<dbReference type="EMBL" id="DS674794">
    <property type="protein sequence ID" value="EEC03858.1"/>
    <property type="molecule type" value="Genomic_DNA"/>
</dbReference>
<keyword evidence="4" id="KW-1185">Reference proteome</keyword>
<dbReference type="Proteomes" id="UP000001555">
    <property type="component" value="Unassembled WGS sequence"/>
</dbReference>
<dbReference type="PaxDb" id="6945-B7PB86"/>
<dbReference type="VEuPathDB" id="VectorBase:ISCP_026232"/>
<dbReference type="PANTHER" id="PTHR14209">
    <property type="entry name" value="ISOAMYL ACETATE-HYDROLYZING ESTERASE 1"/>
    <property type="match status" value="1"/>
</dbReference>
<dbReference type="EMBL" id="ABJB010994654">
    <property type="status" value="NOT_ANNOTATED_CDS"/>
    <property type="molecule type" value="Genomic_DNA"/>
</dbReference>
<dbReference type="EnsemblMetazoa" id="ISCW002753-RA">
    <property type="protein sequence ID" value="ISCW002753-PA"/>
    <property type="gene ID" value="ISCW002753"/>
</dbReference>
<dbReference type="PANTHER" id="PTHR14209:SF19">
    <property type="entry name" value="ISOAMYL ACETATE-HYDROLYZING ESTERASE 1 HOMOLOG"/>
    <property type="match status" value="1"/>
</dbReference>
<gene>
    <name evidence="2" type="ORF">IscW_ISCW002753</name>
</gene>
<reference evidence="2 4" key="1">
    <citation type="submission" date="2008-03" db="EMBL/GenBank/DDBJ databases">
        <title>Annotation of Ixodes scapularis.</title>
        <authorList>
            <consortium name="Ixodes scapularis Genome Project Consortium"/>
            <person name="Caler E."/>
            <person name="Hannick L.I."/>
            <person name="Bidwell S."/>
            <person name="Joardar V."/>
            <person name="Thiagarajan M."/>
            <person name="Amedeo P."/>
            <person name="Galinsky K.J."/>
            <person name="Schobel S."/>
            <person name="Inman J."/>
            <person name="Hostetler J."/>
            <person name="Miller J."/>
            <person name="Hammond M."/>
            <person name="Megy K."/>
            <person name="Lawson D."/>
            <person name="Kodira C."/>
            <person name="Sutton G."/>
            <person name="Meyer J."/>
            <person name="Hill C.A."/>
            <person name="Birren B."/>
            <person name="Nene V."/>
            <person name="Collins F."/>
            <person name="Alarcon-Chaidez F."/>
            <person name="Wikel S."/>
            <person name="Strausberg R."/>
        </authorList>
    </citation>
    <scope>NUCLEOTIDE SEQUENCE [LARGE SCALE GENOMIC DNA]</scope>
    <source>
        <strain evidence="4">Wikel</strain>
        <strain evidence="2">Wikel colony</strain>
    </source>
</reference>
<dbReference type="OrthoDB" id="671439at2759"/>
<dbReference type="InterPro" id="IPR013830">
    <property type="entry name" value="SGNH_hydro"/>
</dbReference>
<dbReference type="Gene3D" id="3.40.50.1110">
    <property type="entry name" value="SGNH hydrolase"/>
    <property type="match status" value="1"/>
</dbReference>
<organism>
    <name type="scientific">Ixodes scapularis</name>
    <name type="common">Black-legged tick</name>
    <name type="synonym">Deer tick</name>
    <dbReference type="NCBI Taxonomy" id="6945"/>
    <lineage>
        <taxon>Eukaryota</taxon>
        <taxon>Metazoa</taxon>
        <taxon>Ecdysozoa</taxon>
        <taxon>Arthropoda</taxon>
        <taxon>Chelicerata</taxon>
        <taxon>Arachnida</taxon>
        <taxon>Acari</taxon>
        <taxon>Parasitiformes</taxon>
        <taxon>Ixodida</taxon>
        <taxon>Ixodoidea</taxon>
        <taxon>Ixodidae</taxon>
        <taxon>Ixodinae</taxon>
        <taxon>Ixodes</taxon>
    </lineage>
</organism>
<dbReference type="EMBL" id="ABJB010710073">
    <property type="status" value="NOT_ANNOTATED_CDS"/>
    <property type="molecule type" value="Genomic_DNA"/>
</dbReference>
<evidence type="ECO:0000313" key="4">
    <source>
        <dbReference type="Proteomes" id="UP000001555"/>
    </source>
</evidence>
<dbReference type="VEuPathDB" id="VectorBase:ISCW002753"/>